<evidence type="ECO:0000256" key="3">
    <source>
        <dbReference type="ARBA" id="ARBA00022475"/>
    </source>
</evidence>
<feature type="transmembrane region" description="Helical" evidence="8">
    <location>
        <begin position="21"/>
        <end position="44"/>
    </location>
</feature>
<dbReference type="InterPro" id="IPR006665">
    <property type="entry name" value="OmpA-like"/>
</dbReference>
<keyword evidence="3" id="KW-1003">Cell membrane</keyword>
<protein>
    <submittedName>
        <fullName evidence="10">Chemotaxis protein MotB</fullName>
    </submittedName>
</protein>
<dbReference type="AlphaFoldDB" id="A0A4R1SB79"/>
<dbReference type="CDD" id="cd07185">
    <property type="entry name" value="OmpA_C-like"/>
    <property type="match status" value="1"/>
</dbReference>
<gene>
    <name evidence="10" type="ORF">EDC14_100173</name>
</gene>
<evidence type="ECO:0000256" key="7">
    <source>
        <dbReference type="PROSITE-ProRule" id="PRU00473"/>
    </source>
</evidence>
<dbReference type="OrthoDB" id="9815217at2"/>
<keyword evidence="11" id="KW-1185">Reference proteome</keyword>
<dbReference type="InterPro" id="IPR050330">
    <property type="entry name" value="Bact_OuterMem_StrucFunc"/>
</dbReference>
<name>A0A4R1SB79_HYDET</name>
<dbReference type="GO" id="GO:0005886">
    <property type="term" value="C:plasma membrane"/>
    <property type="evidence" value="ECO:0007669"/>
    <property type="project" value="UniProtKB-SubCell"/>
</dbReference>
<organism evidence="10 11">
    <name type="scientific">Hydrogenispora ethanolica</name>
    <dbReference type="NCBI Taxonomy" id="1082276"/>
    <lineage>
        <taxon>Bacteria</taxon>
        <taxon>Bacillati</taxon>
        <taxon>Bacillota</taxon>
        <taxon>Hydrogenispora</taxon>
    </lineage>
</organism>
<dbReference type="Pfam" id="PF13677">
    <property type="entry name" value="MotB_plug"/>
    <property type="match status" value="1"/>
</dbReference>
<dbReference type="PANTHER" id="PTHR30329">
    <property type="entry name" value="STATOR ELEMENT OF FLAGELLAR MOTOR COMPLEX"/>
    <property type="match status" value="1"/>
</dbReference>
<comment type="subcellular location">
    <subcellularLocation>
        <location evidence="1">Cell membrane</location>
        <topology evidence="1">Single-pass membrane protein</topology>
    </subcellularLocation>
</comment>
<evidence type="ECO:0000256" key="5">
    <source>
        <dbReference type="ARBA" id="ARBA00022989"/>
    </source>
</evidence>
<dbReference type="PANTHER" id="PTHR30329:SF21">
    <property type="entry name" value="LIPOPROTEIN YIAD-RELATED"/>
    <property type="match status" value="1"/>
</dbReference>
<feature type="domain" description="OmpA-like" evidence="9">
    <location>
        <begin position="123"/>
        <end position="243"/>
    </location>
</feature>
<comment type="caution">
    <text evidence="10">The sequence shown here is derived from an EMBL/GenBank/DDBJ whole genome shotgun (WGS) entry which is preliminary data.</text>
</comment>
<dbReference type="PROSITE" id="PS51123">
    <property type="entry name" value="OMPA_2"/>
    <property type="match status" value="1"/>
</dbReference>
<dbReference type="EMBL" id="SLUN01000001">
    <property type="protein sequence ID" value="TCL76793.1"/>
    <property type="molecule type" value="Genomic_DNA"/>
</dbReference>
<keyword evidence="4 8" id="KW-0812">Transmembrane</keyword>
<evidence type="ECO:0000256" key="4">
    <source>
        <dbReference type="ARBA" id="ARBA00022692"/>
    </source>
</evidence>
<evidence type="ECO:0000313" key="10">
    <source>
        <dbReference type="EMBL" id="TCL76793.1"/>
    </source>
</evidence>
<sequence length="243" mass="27509">MSKRKRSSAEEESPEGAPEWMTTYSDLVTLLLTFFILLFSMAAIDQQKFIQIANALRNTFVGAGESFDTHTGRDLLALITQNQSLPRQSFQKRPIPIDKALLKIKESIKAQQLEGSIKVIEEKNAITLRVDSVIFFDSGSAEIKDSAKEILNKLGLFLKELDRETLIQGHTDNRPIKTVQFPSNWELSTKRATNIVVYLIEQCQLDPRRLTPAGNSEFKPIAPNDTEAHRAKNRRIDIVVLKE</sequence>
<dbReference type="Pfam" id="PF00691">
    <property type="entry name" value="OmpA"/>
    <property type="match status" value="1"/>
</dbReference>
<evidence type="ECO:0000313" key="11">
    <source>
        <dbReference type="Proteomes" id="UP000295008"/>
    </source>
</evidence>
<dbReference type="InterPro" id="IPR025713">
    <property type="entry name" value="MotB-like_N_dom"/>
</dbReference>
<evidence type="ECO:0000256" key="1">
    <source>
        <dbReference type="ARBA" id="ARBA00004162"/>
    </source>
</evidence>
<dbReference type="RefSeq" id="WP_132012195.1">
    <property type="nucleotide sequence ID" value="NZ_SLUN01000001.1"/>
</dbReference>
<evidence type="ECO:0000259" key="9">
    <source>
        <dbReference type="PROSITE" id="PS51123"/>
    </source>
</evidence>
<accession>A0A4R1SB79</accession>
<reference evidence="10 11" key="1">
    <citation type="submission" date="2019-03" db="EMBL/GenBank/DDBJ databases">
        <title>Genomic Encyclopedia of Type Strains, Phase IV (KMG-IV): sequencing the most valuable type-strain genomes for metagenomic binning, comparative biology and taxonomic classification.</title>
        <authorList>
            <person name="Goeker M."/>
        </authorList>
    </citation>
    <scope>NUCLEOTIDE SEQUENCE [LARGE SCALE GENOMIC DNA]</scope>
    <source>
        <strain evidence="10 11">LX-B</strain>
    </source>
</reference>
<dbReference type="SUPFAM" id="SSF103088">
    <property type="entry name" value="OmpA-like"/>
    <property type="match status" value="1"/>
</dbReference>
<evidence type="ECO:0000256" key="8">
    <source>
        <dbReference type="SAM" id="Phobius"/>
    </source>
</evidence>
<dbReference type="InterPro" id="IPR036737">
    <property type="entry name" value="OmpA-like_sf"/>
</dbReference>
<evidence type="ECO:0000256" key="2">
    <source>
        <dbReference type="ARBA" id="ARBA00008914"/>
    </source>
</evidence>
<keyword evidence="5 8" id="KW-1133">Transmembrane helix</keyword>
<evidence type="ECO:0000256" key="6">
    <source>
        <dbReference type="ARBA" id="ARBA00023136"/>
    </source>
</evidence>
<dbReference type="Gene3D" id="3.30.1330.60">
    <property type="entry name" value="OmpA-like domain"/>
    <property type="match status" value="1"/>
</dbReference>
<comment type="similarity">
    <text evidence="2">Belongs to the MotB family.</text>
</comment>
<proteinExistence type="inferred from homology"/>
<dbReference type="Proteomes" id="UP000295008">
    <property type="component" value="Unassembled WGS sequence"/>
</dbReference>
<keyword evidence="6 7" id="KW-0472">Membrane</keyword>